<dbReference type="Proteomes" id="UP000681720">
    <property type="component" value="Unassembled WGS sequence"/>
</dbReference>
<evidence type="ECO:0000313" key="3">
    <source>
        <dbReference type="EMBL" id="CAF4178552.1"/>
    </source>
</evidence>
<protein>
    <submittedName>
        <fullName evidence="1">Uncharacterized protein</fullName>
    </submittedName>
</protein>
<keyword evidence="6" id="KW-1185">Reference proteome</keyword>
<reference evidence="1" key="1">
    <citation type="submission" date="2021-02" db="EMBL/GenBank/DDBJ databases">
        <authorList>
            <person name="Nowell W R."/>
        </authorList>
    </citation>
    <scope>NUCLEOTIDE SEQUENCE</scope>
</reference>
<dbReference type="EMBL" id="CAJOBF010000735">
    <property type="protein sequence ID" value="CAF3862090.1"/>
    <property type="molecule type" value="Genomic_DNA"/>
</dbReference>
<dbReference type="EMBL" id="CAJOBI010014752">
    <property type="protein sequence ID" value="CAF4178552.1"/>
    <property type="molecule type" value="Genomic_DNA"/>
</dbReference>
<dbReference type="Proteomes" id="UP000663866">
    <property type="component" value="Unassembled WGS sequence"/>
</dbReference>
<evidence type="ECO:0000313" key="4">
    <source>
        <dbReference type="EMBL" id="CAF5204403.1"/>
    </source>
</evidence>
<dbReference type="Proteomes" id="UP000676336">
    <property type="component" value="Unassembled WGS sequence"/>
</dbReference>
<name>A0A819F7S2_9BILA</name>
<evidence type="ECO:0000313" key="1">
    <source>
        <dbReference type="EMBL" id="CAF3862090.1"/>
    </source>
</evidence>
<sequence length="81" mass="9207">MRRFSMDLLTVDAHGQEDSHGNYFSPPECPTTSQVTDRWFYGGENFPIRPLNELIDGYHTCVPRTIIPIVGTSILKGLKRL</sequence>
<dbReference type="EMBL" id="CAJOBJ010348115">
    <property type="protein sequence ID" value="CAF5204403.1"/>
    <property type="molecule type" value="Genomic_DNA"/>
</dbReference>
<evidence type="ECO:0000313" key="2">
    <source>
        <dbReference type="EMBL" id="CAF4153685.1"/>
    </source>
</evidence>
<dbReference type="EMBL" id="CAJOBG010005456">
    <property type="protein sequence ID" value="CAF4153685.1"/>
    <property type="molecule type" value="Genomic_DNA"/>
</dbReference>
<dbReference type="AlphaFoldDB" id="A0A819F7S2"/>
<comment type="caution">
    <text evidence="1">The sequence shown here is derived from an EMBL/GenBank/DDBJ whole genome shotgun (WGS) entry which is preliminary data.</text>
</comment>
<organism evidence="1 5">
    <name type="scientific">Rotaria magnacalcarata</name>
    <dbReference type="NCBI Taxonomy" id="392030"/>
    <lineage>
        <taxon>Eukaryota</taxon>
        <taxon>Metazoa</taxon>
        <taxon>Spiralia</taxon>
        <taxon>Gnathifera</taxon>
        <taxon>Rotifera</taxon>
        <taxon>Eurotatoria</taxon>
        <taxon>Bdelloidea</taxon>
        <taxon>Philodinida</taxon>
        <taxon>Philodinidae</taxon>
        <taxon>Rotaria</taxon>
    </lineage>
</organism>
<proteinExistence type="predicted"/>
<accession>A0A819F7S2</accession>
<dbReference type="Proteomes" id="UP000663842">
    <property type="component" value="Unassembled WGS sequence"/>
</dbReference>
<evidence type="ECO:0000313" key="5">
    <source>
        <dbReference type="Proteomes" id="UP000663842"/>
    </source>
</evidence>
<evidence type="ECO:0000313" key="6">
    <source>
        <dbReference type="Proteomes" id="UP000663866"/>
    </source>
</evidence>
<gene>
    <name evidence="4" type="ORF">GIL414_LOCUS77645</name>
    <name evidence="2" type="ORF">OVN521_LOCUS23737</name>
    <name evidence="3" type="ORF">SMN809_LOCUS20915</name>
    <name evidence="1" type="ORF">UXM345_LOCUS8439</name>
</gene>